<dbReference type="Gene3D" id="3.40.1190.20">
    <property type="match status" value="1"/>
</dbReference>
<dbReference type="FunFam" id="3.40.1190.20:FF:000001">
    <property type="entry name" value="Phosphofructokinase"/>
    <property type="match status" value="1"/>
</dbReference>
<feature type="domain" description="Carbohydrate kinase PfkB" evidence="9">
    <location>
        <begin position="12"/>
        <end position="297"/>
    </location>
</feature>
<dbReference type="CDD" id="cd01164">
    <property type="entry name" value="FruK_PfkB_like"/>
    <property type="match status" value="1"/>
</dbReference>
<dbReference type="EC" id="2.7.1.144" evidence="7"/>
<dbReference type="PIRSF" id="PIRSF000535">
    <property type="entry name" value="1PFK/6PFK/LacC"/>
    <property type="match status" value="1"/>
</dbReference>
<evidence type="ECO:0000313" key="11">
    <source>
        <dbReference type="Proteomes" id="UP000092024"/>
    </source>
</evidence>
<keyword evidence="2 7" id="KW-0808">Transferase</keyword>
<proteinExistence type="inferred from homology"/>
<comment type="pathway">
    <text evidence="7">Carbohydrate metabolism; D-tagatose 6-phosphate degradation; D-glyceraldehyde 3-phosphate and glycerone phosphate from D-tagatose 6-phosphate: step 1/2.</text>
</comment>
<evidence type="ECO:0000256" key="4">
    <source>
        <dbReference type="ARBA" id="ARBA00022777"/>
    </source>
</evidence>
<dbReference type="InterPro" id="IPR002173">
    <property type="entry name" value="Carboh/pur_kinase_PfkB_CS"/>
</dbReference>
<evidence type="ECO:0000256" key="6">
    <source>
        <dbReference type="ARBA" id="ARBA00047745"/>
    </source>
</evidence>
<dbReference type="PANTHER" id="PTHR46566:SF2">
    <property type="entry name" value="ATP-DEPENDENT 6-PHOSPHOFRUCTOKINASE ISOZYME 2"/>
    <property type="match status" value="1"/>
</dbReference>
<dbReference type="STRING" id="1844972.A7K91_22635"/>
<dbReference type="GO" id="GO:0005829">
    <property type="term" value="C:cytosol"/>
    <property type="evidence" value="ECO:0007669"/>
    <property type="project" value="TreeGrafter"/>
</dbReference>
<dbReference type="InterPro" id="IPR017583">
    <property type="entry name" value="Tagatose/fructose_Pkinase"/>
</dbReference>
<comment type="catalytic activity">
    <reaction evidence="7">
        <text>D-tagatofuranose 6-phosphate + ATP = D-tagatofuranose 1,6-bisphosphate + ADP + H(+)</text>
        <dbReference type="Rhea" id="RHEA:12420"/>
        <dbReference type="ChEBI" id="CHEBI:15378"/>
        <dbReference type="ChEBI" id="CHEBI:30616"/>
        <dbReference type="ChEBI" id="CHEBI:58694"/>
        <dbReference type="ChEBI" id="CHEBI:58695"/>
        <dbReference type="ChEBI" id="CHEBI:456216"/>
        <dbReference type="EC" id="2.7.1.144"/>
    </reaction>
</comment>
<dbReference type="GO" id="GO:2001059">
    <property type="term" value="P:D-tagatose 6-phosphate catabolic process"/>
    <property type="evidence" value="ECO:0007669"/>
    <property type="project" value="UniProtKB-UniPathway"/>
</dbReference>
<evidence type="ECO:0000259" key="9">
    <source>
        <dbReference type="Pfam" id="PF00294"/>
    </source>
</evidence>
<dbReference type="NCBIfam" id="TIGR03168">
    <property type="entry name" value="1-PFK"/>
    <property type="match status" value="1"/>
</dbReference>
<organism evidence="10 11">
    <name type="scientific">Paenibacillus oryzae</name>
    <dbReference type="NCBI Taxonomy" id="1844972"/>
    <lineage>
        <taxon>Bacteria</taxon>
        <taxon>Bacillati</taxon>
        <taxon>Bacillota</taxon>
        <taxon>Bacilli</taxon>
        <taxon>Bacillales</taxon>
        <taxon>Paenibacillaceae</taxon>
        <taxon>Paenibacillus</taxon>
    </lineage>
</organism>
<reference evidence="10 11" key="1">
    <citation type="submission" date="2016-05" db="EMBL/GenBank/DDBJ databases">
        <title>Paenibacillus oryzae. sp. nov., isolated from the rice root.</title>
        <authorList>
            <person name="Zhang J."/>
            <person name="Zhang X."/>
        </authorList>
    </citation>
    <scope>NUCLEOTIDE SEQUENCE [LARGE SCALE GENOMIC DNA]</scope>
    <source>
        <strain evidence="10 11">1DrF-4</strain>
    </source>
</reference>
<dbReference type="GO" id="GO:0016052">
    <property type="term" value="P:carbohydrate catabolic process"/>
    <property type="evidence" value="ECO:0007669"/>
    <property type="project" value="UniProtKB-ARBA"/>
</dbReference>
<evidence type="ECO:0000256" key="5">
    <source>
        <dbReference type="ARBA" id="ARBA00022840"/>
    </source>
</evidence>
<keyword evidence="4 8" id="KW-0418">Kinase</keyword>
<gene>
    <name evidence="10" type="ORF">A7K91_22635</name>
</gene>
<accession>A0A1A5YPZ9</accession>
<dbReference type="EMBL" id="LYPA01000032">
    <property type="protein sequence ID" value="OBR67674.1"/>
    <property type="molecule type" value="Genomic_DNA"/>
</dbReference>
<keyword evidence="11" id="KW-1185">Reference proteome</keyword>
<protein>
    <recommendedName>
        <fullName evidence="7">Tagatose-6-phosphate kinase</fullName>
        <ecNumber evidence="7">2.7.1.144</ecNumber>
    </recommendedName>
</protein>
<evidence type="ECO:0000256" key="8">
    <source>
        <dbReference type="RuleBase" id="RU369061"/>
    </source>
</evidence>
<evidence type="ECO:0000313" key="10">
    <source>
        <dbReference type="EMBL" id="OBR67674.1"/>
    </source>
</evidence>
<evidence type="ECO:0000256" key="2">
    <source>
        <dbReference type="ARBA" id="ARBA00022679"/>
    </source>
</evidence>
<comment type="caution">
    <text evidence="10">The sequence shown here is derived from an EMBL/GenBank/DDBJ whole genome shotgun (WGS) entry which is preliminary data.</text>
</comment>
<comment type="function">
    <text evidence="8">Catalyzes the ATP-dependent phosphorylation of fructose-l-phosphate to fructose-l,6-bisphosphate.</text>
</comment>
<dbReference type="Proteomes" id="UP000092024">
    <property type="component" value="Unassembled WGS sequence"/>
</dbReference>
<dbReference type="GO" id="GO:0008662">
    <property type="term" value="F:1-phosphofructokinase activity"/>
    <property type="evidence" value="ECO:0007669"/>
    <property type="project" value="UniProtKB-UniRule"/>
</dbReference>
<keyword evidence="5 7" id="KW-0067">ATP-binding</keyword>
<dbReference type="GO" id="GO:0005988">
    <property type="term" value="P:lactose metabolic process"/>
    <property type="evidence" value="ECO:0007669"/>
    <property type="project" value="UniProtKB-KW"/>
</dbReference>
<comment type="similarity">
    <text evidence="1">Belongs to the carbohydrate kinase pfkB family.</text>
</comment>
<dbReference type="NCBIfam" id="TIGR03828">
    <property type="entry name" value="pfkB"/>
    <property type="match status" value="1"/>
</dbReference>
<dbReference type="GO" id="GO:0044281">
    <property type="term" value="P:small molecule metabolic process"/>
    <property type="evidence" value="ECO:0007669"/>
    <property type="project" value="UniProtKB-ARBA"/>
</dbReference>
<dbReference type="InterPro" id="IPR029056">
    <property type="entry name" value="Ribokinase-like"/>
</dbReference>
<dbReference type="RefSeq" id="WP_068680575.1">
    <property type="nucleotide sequence ID" value="NZ_LYPA01000032.1"/>
</dbReference>
<dbReference type="GO" id="GO:0009024">
    <property type="term" value="F:tagatose-6-phosphate kinase activity"/>
    <property type="evidence" value="ECO:0007669"/>
    <property type="project" value="UniProtKB-EC"/>
</dbReference>
<evidence type="ECO:0000256" key="7">
    <source>
        <dbReference type="PIRNR" id="PIRNR000535"/>
    </source>
</evidence>
<keyword evidence="3 7" id="KW-0547">Nucleotide-binding</keyword>
<sequence length="317" mass="33827">MSGRGKIVTVTLNPAIDKTVTVESFQYGGLNRIKSGRTDAGGKGINVAKVLASFRMNVSAIGIAAGYQGQLVRDMLKDQSIPCYLLEAAGDTRVNLKVVDESTQQTTEINEPGFYADGELLEQFKEHFITNMAGASLLVLAGSLPPGTPPGYYGTLINLARKHGVDTLLDADGEALALGIEAAPLVIKPNIHELEVLMGQRLESLQQITRAARSLLSRGIRYVLVSMGENGSVLVSQEKAVRASPFPITPLSTVGAGDSMVAALAYSIMMEKTAEEMARWTSAAGTVTASKPGTEVCTMSEIEEAIHKVELTEIMER</sequence>
<dbReference type="OrthoDB" id="9801219at2"/>
<dbReference type="Pfam" id="PF00294">
    <property type="entry name" value="PfkB"/>
    <property type="match status" value="1"/>
</dbReference>
<dbReference type="GO" id="GO:0005524">
    <property type="term" value="F:ATP binding"/>
    <property type="evidence" value="ECO:0007669"/>
    <property type="project" value="UniProtKB-UniRule"/>
</dbReference>
<dbReference type="PROSITE" id="PS00584">
    <property type="entry name" value="PFKB_KINASES_2"/>
    <property type="match status" value="1"/>
</dbReference>
<comment type="similarity">
    <text evidence="7">Belongs to the carbohydrate kinase PfkB family. LacC subfamily.</text>
</comment>
<dbReference type="SUPFAM" id="SSF53613">
    <property type="entry name" value="Ribokinase-like"/>
    <property type="match status" value="1"/>
</dbReference>
<dbReference type="AlphaFoldDB" id="A0A1A5YPZ9"/>
<evidence type="ECO:0000256" key="3">
    <source>
        <dbReference type="ARBA" id="ARBA00022741"/>
    </source>
</evidence>
<dbReference type="InterPro" id="IPR011611">
    <property type="entry name" value="PfkB_dom"/>
</dbReference>
<name>A0A1A5YPZ9_9BACL</name>
<keyword evidence="7" id="KW-0423">Lactose metabolism</keyword>
<dbReference type="UniPathway" id="UPA00704">
    <property type="reaction ID" value="UER00715"/>
</dbReference>
<dbReference type="InterPro" id="IPR022463">
    <property type="entry name" value="1-PFruKinase"/>
</dbReference>
<evidence type="ECO:0000256" key="1">
    <source>
        <dbReference type="ARBA" id="ARBA00005380"/>
    </source>
</evidence>
<comment type="catalytic activity">
    <reaction evidence="6 8">
        <text>beta-D-fructose 1-phosphate + ATP = beta-D-fructose 1,6-bisphosphate + ADP + H(+)</text>
        <dbReference type="Rhea" id="RHEA:14213"/>
        <dbReference type="ChEBI" id="CHEBI:15378"/>
        <dbReference type="ChEBI" id="CHEBI:30616"/>
        <dbReference type="ChEBI" id="CHEBI:32966"/>
        <dbReference type="ChEBI" id="CHEBI:138881"/>
        <dbReference type="ChEBI" id="CHEBI:456216"/>
        <dbReference type="EC" id="2.7.1.56"/>
    </reaction>
</comment>
<dbReference type="PANTHER" id="PTHR46566">
    <property type="entry name" value="1-PHOSPHOFRUCTOKINASE-RELATED"/>
    <property type="match status" value="1"/>
</dbReference>